<organism evidence="2 3">
    <name type="scientific">Fusobacterium necrophorum</name>
    <dbReference type="NCBI Taxonomy" id="859"/>
    <lineage>
        <taxon>Bacteria</taxon>
        <taxon>Fusobacteriati</taxon>
        <taxon>Fusobacteriota</taxon>
        <taxon>Fusobacteriia</taxon>
        <taxon>Fusobacteriales</taxon>
        <taxon>Fusobacteriaceae</taxon>
        <taxon>Fusobacterium</taxon>
    </lineage>
</organism>
<feature type="domain" description="HTH cro/C1-type" evidence="1">
    <location>
        <begin position="10"/>
        <end position="46"/>
    </location>
</feature>
<dbReference type="InterPro" id="IPR010982">
    <property type="entry name" value="Lambda_DNA-bd_dom_sf"/>
</dbReference>
<reference evidence="2 3" key="1">
    <citation type="submission" date="2019-01" db="EMBL/GenBank/DDBJ databases">
        <title>Fusobacterium necrophorum Isolated From the Uterus of Dairy Cows.</title>
        <authorList>
            <person name="Francis A.M."/>
        </authorList>
    </citation>
    <scope>NUCLEOTIDE SEQUENCE [LARGE SCALE GENOMIC DNA]</scope>
    <source>
        <strain evidence="2 3">KG35</strain>
    </source>
</reference>
<dbReference type="AlphaFoldDB" id="A0A4Q2L0S3"/>
<dbReference type="InterPro" id="IPR001387">
    <property type="entry name" value="Cro/C1-type_HTH"/>
</dbReference>
<proteinExistence type="predicted"/>
<dbReference type="Gene3D" id="1.10.260.40">
    <property type="entry name" value="lambda repressor-like DNA-binding domains"/>
    <property type="match status" value="1"/>
</dbReference>
<dbReference type="SUPFAM" id="SSF47413">
    <property type="entry name" value="lambda repressor-like DNA-binding domains"/>
    <property type="match status" value="1"/>
</dbReference>
<dbReference type="CDD" id="cd00093">
    <property type="entry name" value="HTH_XRE"/>
    <property type="match status" value="1"/>
</dbReference>
<sequence length="225" mass="26730">MENIELGYKLREYRKMKKLTQQEVADLTNVSLKTIQRYEKGLNIPKDFIMDFHYKLHLEPYEGNSLLLLHSGISKNSHDEIKFYIDEIIKEIGYEFIKIGDYDTYNTSGNYLIKNNISDEYYISSESPYRFNYANVVFNFLKSVVEEDVKNSNPISKEEVKLYSSYEYEDLISYYNVKVQSYEIKKLSAIISQTPLPSEKELEDIKKWKEEELQKLRTKLLKSKD</sequence>
<comment type="caution">
    <text evidence="2">The sequence shown here is derived from an EMBL/GenBank/DDBJ whole genome shotgun (WGS) entry which is preliminary data.</text>
</comment>
<accession>A0A4Q2L0S3</accession>
<dbReference type="Proteomes" id="UP000289216">
    <property type="component" value="Unassembled WGS sequence"/>
</dbReference>
<protein>
    <submittedName>
        <fullName evidence="2">XRE family transcriptional regulator</fullName>
    </submittedName>
</protein>
<dbReference type="EMBL" id="SBAP01000012">
    <property type="protein sequence ID" value="RXZ69822.1"/>
    <property type="molecule type" value="Genomic_DNA"/>
</dbReference>
<dbReference type="RefSeq" id="WP_129491068.1">
    <property type="nucleotide sequence ID" value="NZ_SBAP01000012.1"/>
</dbReference>
<evidence type="ECO:0000313" key="2">
    <source>
        <dbReference type="EMBL" id="RXZ69822.1"/>
    </source>
</evidence>
<dbReference type="SMART" id="SM00530">
    <property type="entry name" value="HTH_XRE"/>
    <property type="match status" value="1"/>
</dbReference>
<dbReference type="PROSITE" id="PS50943">
    <property type="entry name" value="HTH_CROC1"/>
    <property type="match status" value="1"/>
</dbReference>
<dbReference type="Pfam" id="PF01381">
    <property type="entry name" value="HTH_3"/>
    <property type="match status" value="1"/>
</dbReference>
<name>A0A4Q2L0S3_9FUSO</name>
<gene>
    <name evidence="2" type="ORF">EPT53_05905</name>
</gene>
<evidence type="ECO:0000259" key="1">
    <source>
        <dbReference type="PROSITE" id="PS50943"/>
    </source>
</evidence>
<dbReference type="GO" id="GO:0003677">
    <property type="term" value="F:DNA binding"/>
    <property type="evidence" value="ECO:0007669"/>
    <property type="project" value="InterPro"/>
</dbReference>
<evidence type="ECO:0000313" key="3">
    <source>
        <dbReference type="Proteomes" id="UP000289216"/>
    </source>
</evidence>